<keyword evidence="4" id="KW-0735">Signal-anchor</keyword>
<evidence type="ECO:0000313" key="12">
    <source>
        <dbReference type="EMBL" id="KAJ8474704.1"/>
    </source>
</evidence>
<feature type="compositionally biased region" description="Pro residues" evidence="9">
    <location>
        <begin position="1"/>
        <end position="12"/>
    </location>
</feature>
<dbReference type="InterPro" id="IPR013320">
    <property type="entry name" value="ConA-like_dom_sf"/>
</dbReference>
<feature type="compositionally biased region" description="Polar residues" evidence="9">
    <location>
        <begin position="52"/>
        <end position="68"/>
    </location>
</feature>
<keyword evidence="7" id="KW-0325">Glycoprotein</keyword>
<dbReference type="PANTHER" id="PTHR31361">
    <property type="entry name" value="BETA-GLUCAN SYNTHESIS-ASSOCIATED PROTEIN KRE6-RELATED"/>
    <property type="match status" value="1"/>
</dbReference>
<proteinExistence type="inferred from homology"/>
<evidence type="ECO:0000256" key="4">
    <source>
        <dbReference type="ARBA" id="ARBA00022968"/>
    </source>
</evidence>
<dbReference type="Proteomes" id="UP001215151">
    <property type="component" value="Unassembled WGS sequence"/>
</dbReference>
<keyword evidence="5 10" id="KW-1133">Transmembrane helix</keyword>
<dbReference type="Gene3D" id="2.60.120.200">
    <property type="match status" value="2"/>
</dbReference>
<organism evidence="12 13">
    <name type="scientific">Trametes cubensis</name>
    <dbReference type="NCBI Taxonomy" id="1111947"/>
    <lineage>
        <taxon>Eukaryota</taxon>
        <taxon>Fungi</taxon>
        <taxon>Dikarya</taxon>
        <taxon>Basidiomycota</taxon>
        <taxon>Agaricomycotina</taxon>
        <taxon>Agaricomycetes</taxon>
        <taxon>Polyporales</taxon>
        <taxon>Polyporaceae</taxon>
        <taxon>Trametes</taxon>
    </lineage>
</organism>
<dbReference type="GO" id="GO:0005789">
    <property type="term" value="C:endoplasmic reticulum membrane"/>
    <property type="evidence" value="ECO:0007669"/>
    <property type="project" value="TreeGrafter"/>
</dbReference>
<comment type="similarity">
    <text evidence="2">Belongs to the SKN1/KRE6 family.</text>
</comment>
<evidence type="ECO:0000313" key="13">
    <source>
        <dbReference type="Proteomes" id="UP001215151"/>
    </source>
</evidence>
<feature type="compositionally biased region" description="Low complexity" evidence="9">
    <location>
        <begin position="23"/>
        <end position="40"/>
    </location>
</feature>
<evidence type="ECO:0000256" key="5">
    <source>
        <dbReference type="ARBA" id="ARBA00022989"/>
    </source>
</evidence>
<dbReference type="FunFam" id="2.60.120.200:FF:000140">
    <property type="entry name" value="Beta-glucan synthesis-associated protein"/>
    <property type="match status" value="1"/>
</dbReference>
<comment type="subcellular location">
    <subcellularLocation>
        <location evidence="1">Membrane</location>
        <topology evidence="1">Single-pass type II membrane protein</topology>
    </subcellularLocation>
</comment>
<reference evidence="12" key="1">
    <citation type="submission" date="2022-11" db="EMBL/GenBank/DDBJ databases">
        <title>Genome Sequence of Cubamyces cubensis.</title>
        <authorList>
            <person name="Buettner E."/>
        </authorList>
    </citation>
    <scope>NUCLEOTIDE SEQUENCE</scope>
    <source>
        <strain evidence="12">MPL-01</strain>
    </source>
</reference>
<evidence type="ECO:0000256" key="3">
    <source>
        <dbReference type="ARBA" id="ARBA00022692"/>
    </source>
</evidence>
<dbReference type="SUPFAM" id="SSF49899">
    <property type="entry name" value="Concanavalin A-like lectins/glucanases"/>
    <property type="match status" value="1"/>
</dbReference>
<evidence type="ECO:0000256" key="7">
    <source>
        <dbReference type="ARBA" id="ARBA00023180"/>
    </source>
</evidence>
<feature type="region of interest" description="Disordered" evidence="9">
    <location>
        <begin position="92"/>
        <end position="114"/>
    </location>
</feature>
<dbReference type="PANTHER" id="PTHR31361:SF15">
    <property type="entry name" value="GH16 DOMAIN-CONTAINING PROTEIN"/>
    <property type="match status" value="1"/>
</dbReference>
<dbReference type="AlphaFoldDB" id="A0AAD7TR65"/>
<dbReference type="Pfam" id="PF03935">
    <property type="entry name" value="SKN1_KRE6_Sbg1"/>
    <property type="match status" value="1"/>
</dbReference>
<dbReference type="EMBL" id="JAPEVG010000180">
    <property type="protein sequence ID" value="KAJ8474704.1"/>
    <property type="molecule type" value="Genomic_DNA"/>
</dbReference>
<evidence type="ECO:0000256" key="10">
    <source>
        <dbReference type="SAM" id="Phobius"/>
    </source>
</evidence>
<dbReference type="GO" id="GO:0015926">
    <property type="term" value="F:glucosidase activity"/>
    <property type="evidence" value="ECO:0007669"/>
    <property type="project" value="TreeGrafter"/>
</dbReference>
<evidence type="ECO:0000256" key="8">
    <source>
        <dbReference type="ARBA" id="ARBA00023316"/>
    </source>
</evidence>
<comment type="caution">
    <text evidence="12">The sequence shown here is derived from an EMBL/GenBank/DDBJ whole genome shotgun (WGS) entry which is preliminary data.</text>
</comment>
<dbReference type="CDD" id="cd02180">
    <property type="entry name" value="GH16_fungal_KRE6_glucanase"/>
    <property type="match status" value="1"/>
</dbReference>
<accession>A0AAD7TR65</accession>
<name>A0AAD7TR65_9APHY</name>
<dbReference type="InterPro" id="IPR000757">
    <property type="entry name" value="Beta-glucanase-like"/>
</dbReference>
<feature type="region of interest" description="Disordered" evidence="9">
    <location>
        <begin position="375"/>
        <end position="394"/>
    </location>
</feature>
<evidence type="ECO:0000256" key="6">
    <source>
        <dbReference type="ARBA" id="ARBA00023136"/>
    </source>
</evidence>
<keyword evidence="8" id="KW-0961">Cell wall biogenesis/degradation</keyword>
<evidence type="ECO:0000256" key="9">
    <source>
        <dbReference type="SAM" id="MobiDB-lite"/>
    </source>
</evidence>
<evidence type="ECO:0000259" key="11">
    <source>
        <dbReference type="PROSITE" id="PS51762"/>
    </source>
</evidence>
<evidence type="ECO:0000256" key="1">
    <source>
        <dbReference type="ARBA" id="ARBA00004606"/>
    </source>
</evidence>
<evidence type="ECO:0000256" key="2">
    <source>
        <dbReference type="ARBA" id="ARBA00010962"/>
    </source>
</evidence>
<feature type="compositionally biased region" description="Polar residues" evidence="9">
    <location>
        <begin position="92"/>
        <end position="109"/>
    </location>
</feature>
<dbReference type="GO" id="GO:0006078">
    <property type="term" value="P:(1-&gt;6)-beta-D-glucan biosynthetic process"/>
    <property type="evidence" value="ECO:0007669"/>
    <property type="project" value="TreeGrafter"/>
</dbReference>
<dbReference type="InterPro" id="IPR005629">
    <property type="entry name" value="Skn1/Kre6/Sbg1"/>
</dbReference>
<feature type="domain" description="GH16" evidence="11">
    <location>
        <begin position="234"/>
        <end position="598"/>
    </location>
</feature>
<dbReference type="PROSITE" id="PS51762">
    <property type="entry name" value="GH16_2"/>
    <property type="match status" value="1"/>
</dbReference>
<dbReference type="GO" id="GO:0005886">
    <property type="term" value="C:plasma membrane"/>
    <property type="evidence" value="ECO:0007669"/>
    <property type="project" value="TreeGrafter"/>
</dbReference>
<keyword evidence="6 10" id="KW-0472">Membrane</keyword>
<feature type="transmembrane region" description="Helical" evidence="10">
    <location>
        <begin position="165"/>
        <end position="188"/>
    </location>
</feature>
<gene>
    <name evidence="12" type="ORF">ONZ51_g7053</name>
</gene>
<dbReference type="GO" id="GO:0031505">
    <property type="term" value="P:fungal-type cell wall organization"/>
    <property type="evidence" value="ECO:0007669"/>
    <property type="project" value="TreeGrafter"/>
</dbReference>
<keyword evidence="13" id="KW-1185">Reference proteome</keyword>
<dbReference type="FunFam" id="2.60.120.200:FF:000135">
    <property type="entry name" value="Related to KRE6-glucan synthase subunit"/>
    <property type="match status" value="1"/>
</dbReference>
<sequence>MAIPPRRVPPPSDHYYAVPQSPPGSRRYQPQPQQPLYAQPQPQPPAFGQPQASSSHLGNRNDTTQGVATGQIGGGYGPYSYNPTMASGRYTSSRFSNAPSEASIGTTNEKTTHSGVPLATTTTVQQYPYLWDTKDPDLDDALHNPDPVRDAALDRSCTPFSSRGWMNVSALVIIVAGIIVLFAGYPIIDHYIHEPPSTPGFNLGGINASGQVPKLTNFPSVIDPATDRSLYTRVGTDGKTYSLVFSDEFETDGRTFWPGDDPFWEAVDLHYWPTGDLEWYDPRAITTENGKLVITMDEVQNHDLNFRSGMLATWNKFCFTTGYIEVRVSMPGSPEAPGLWPAAWTMGNLGRQGYGATTEGMWPYSYDSCDVGTFPNQTTKNGDPSAAATGGDGGAPLSFLPGQRLSACTCPDSDHPGPSTDVGRGVPEIDIFETQIDVSRFQAQVSQSYQTAPYNYQYEFVNTSDVTPIYDSSITKFNSYKGAQYQQAVSAVTDISNSNYNDQGYSTQGFEWWSDPNNRQDGYITWFADGQPSWKMTAATIGPDANTEISQRLVPEEPMYIVMNLGMSPGFQKQDFKHLTFPVKMYIDYVRVYQRDDVSEGTTCDPSHHPTADYINRHLNAYTNPNLTTWDQAGYTFPRNSKYDGC</sequence>
<feature type="region of interest" description="Disordered" evidence="9">
    <location>
        <begin position="1"/>
        <end position="76"/>
    </location>
</feature>
<protein>
    <recommendedName>
        <fullName evidence="11">GH16 domain-containing protein</fullName>
    </recommendedName>
</protein>
<keyword evidence="3 10" id="KW-0812">Transmembrane</keyword>